<name>A0AAE0PBF7_SORBR</name>
<dbReference type="Proteomes" id="UP001281003">
    <property type="component" value="Unassembled WGS sequence"/>
</dbReference>
<evidence type="ECO:0000313" key="3">
    <source>
        <dbReference type="Proteomes" id="UP001281003"/>
    </source>
</evidence>
<gene>
    <name evidence="2" type="ORF">B0T20DRAFT_470476</name>
</gene>
<keyword evidence="1" id="KW-0732">Signal</keyword>
<proteinExistence type="predicted"/>
<evidence type="ECO:0000256" key="1">
    <source>
        <dbReference type="SAM" id="SignalP"/>
    </source>
</evidence>
<feature type="chain" id="PRO_5041962595" evidence="1">
    <location>
        <begin position="22"/>
        <end position="236"/>
    </location>
</feature>
<reference evidence="2" key="2">
    <citation type="submission" date="2023-07" db="EMBL/GenBank/DDBJ databases">
        <authorList>
            <consortium name="Lawrence Berkeley National Laboratory"/>
            <person name="Haridas S."/>
            <person name="Hensen N."/>
            <person name="Bonometti L."/>
            <person name="Westerberg I."/>
            <person name="Brannstrom I.O."/>
            <person name="Guillou S."/>
            <person name="Cros-Aarteil S."/>
            <person name="Calhoun S."/>
            <person name="Kuo A."/>
            <person name="Mondo S."/>
            <person name="Pangilinan J."/>
            <person name="Riley R."/>
            <person name="LaButti K."/>
            <person name="Andreopoulos B."/>
            <person name="Lipzen A."/>
            <person name="Chen C."/>
            <person name="Yanf M."/>
            <person name="Daum C."/>
            <person name="Ng V."/>
            <person name="Clum A."/>
            <person name="Steindorff A."/>
            <person name="Ohm R."/>
            <person name="Martin F."/>
            <person name="Silar P."/>
            <person name="Natvig D."/>
            <person name="Lalanne C."/>
            <person name="Gautier V."/>
            <person name="Ament-velasquez S.L."/>
            <person name="Kruys A."/>
            <person name="Hutchinson M.I."/>
            <person name="Powell A.J."/>
            <person name="Barry K."/>
            <person name="Miller A.N."/>
            <person name="Grigoriev I.V."/>
            <person name="Debuchy R."/>
            <person name="Gladieux P."/>
            <person name="Thoren M.H."/>
            <person name="Johannesson H."/>
        </authorList>
    </citation>
    <scope>NUCLEOTIDE SEQUENCE</scope>
    <source>
        <strain evidence="2">FGSC 1904</strain>
    </source>
</reference>
<keyword evidence="3" id="KW-1185">Reference proteome</keyword>
<protein>
    <submittedName>
        <fullName evidence="2">Uncharacterized protein</fullName>
    </submittedName>
</protein>
<organism evidence="2 3">
    <name type="scientific">Sordaria brevicollis</name>
    <dbReference type="NCBI Taxonomy" id="83679"/>
    <lineage>
        <taxon>Eukaryota</taxon>
        <taxon>Fungi</taxon>
        <taxon>Dikarya</taxon>
        <taxon>Ascomycota</taxon>
        <taxon>Pezizomycotina</taxon>
        <taxon>Sordariomycetes</taxon>
        <taxon>Sordariomycetidae</taxon>
        <taxon>Sordariales</taxon>
        <taxon>Sordariaceae</taxon>
        <taxon>Sordaria</taxon>
    </lineage>
</organism>
<feature type="signal peptide" evidence="1">
    <location>
        <begin position="1"/>
        <end position="21"/>
    </location>
</feature>
<comment type="caution">
    <text evidence="2">The sequence shown here is derived from an EMBL/GenBank/DDBJ whole genome shotgun (WGS) entry which is preliminary data.</text>
</comment>
<accession>A0AAE0PBF7</accession>
<dbReference type="AlphaFoldDB" id="A0AAE0PBF7"/>
<reference evidence="2" key="1">
    <citation type="journal article" date="2023" name="Mol. Phylogenet. Evol.">
        <title>Genome-scale phylogeny and comparative genomics of the fungal order Sordariales.</title>
        <authorList>
            <person name="Hensen N."/>
            <person name="Bonometti L."/>
            <person name="Westerberg I."/>
            <person name="Brannstrom I.O."/>
            <person name="Guillou S."/>
            <person name="Cros-Aarteil S."/>
            <person name="Calhoun S."/>
            <person name="Haridas S."/>
            <person name="Kuo A."/>
            <person name="Mondo S."/>
            <person name="Pangilinan J."/>
            <person name="Riley R."/>
            <person name="LaButti K."/>
            <person name="Andreopoulos B."/>
            <person name="Lipzen A."/>
            <person name="Chen C."/>
            <person name="Yan M."/>
            <person name="Daum C."/>
            <person name="Ng V."/>
            <person name="Clum A."/>
            <person name="Steindorff A."/>
            <person name="Ohm R.A."/>
            <person name="Martin F."/>
            <person name="Silar P."/>
            <person name="Natvig D.O."/>
            <person name="Lalanne C."/>
            <person name="Gautier V."/>
            <person name="Ament-Velasquez S.L."/>
            <person name="Kruys A."/>
            <person name="Hutchinson M.I."/>
            <person name="Powell A.J."/>
            <person name="Barry K."/>
            <person name="Miller A.N."/>
            <person name="Grigoriev I.V."/>
            <person name="Debuchy R."/>
            <person name="Gladieux P."/>
            <person name="Hiltunen Thoren M."/>
            <person name="Johannesson H."/>
        </authorList>
    </citation>
    <scope>NUCLEOTIDE SEQUENCE</scope>
    <source>
        <strain evidence="2">FGSC 1904</strain>
    </source>
</reference>
<evidence type="ECO:0000313" key="2">
    <source>
        <dbReference type="EMBL" id="KAK3396844.1"/>
    </source>
</evidence>
<dbReference type="EMBL" id="JAUTDP010000008">
    <property type="protein sequence ID" value="KAK3396844.1"/>
    <property type="molecule type" value="Genomic_DNA"/>
</dbReference>
<sequence length="236" mass="27091">MYPSPSTILLALFFFMQYVQTLSLPPSLPHTNPKHPLPPSNATDSVQLRNRQTVYVHAHMMCDFPLNGMPVDVGDLRRLINKLNDKEGRVAPPLMLPKGRYCGWRWVSPSCFGDKHEWQTKVFLCNNVCIFPTSLPPVTNSRGVIVLLIYGILQYDHEVQLENWHEITQGLQEIMHKCRAKDYKHVKGAFTVGDSGKLPLDMKNGRFWMVRVEGRECKAIKPCERDGGWCNDEDKR</sequence>